<evidence type="ECO:0000256" key="1">
    <source>
        <dbReference type="HAMAP-Rule" id="MF_02077"/>
    </source>
</evidence>
<dbReference type="UniPathway" id="UPA00219"/>
<dbReference type="GO" id="GO:0015648">
    <property type="term" value="F:lipid-linked peptidoglycan transporter activity"/>
    <property type="evidence" value="ECO:0007669"/>
    <property type="project" value="UniProtKB-UniRule"/>
</dbReference>
<dbReference type="GO" id="GO:0071555">
    <property type="term" value="P:cell wall organization"/>
    <property type="evidence" value="ECO:0007669"/>
    <property type="project" value="UniProtKB-KW"/>
</dbReference>
<dbReference type="KEGG" id="luo:HHL09_16595"/>
<keyword evidence="3" id="KW-1185">Reference proteome</keyword>
<dbReference type="GO" id="GO:0005886">
    <property type="term" value="C:plasma membrane"/>
    <property type="evidence" value="ECO:0007669"/>
    <property type="project" value="UniProtKB-SubCell"/>
</dbReference>
<dbReference type="GO" id="GO:0009252">
    <property type="term" value="P:peptidoglycan biosynthetic process"/>
    <property type="evidence" value="ECO:0007669"/>
    <property type="project" value="UniProtKB-UniRule"/>
</dbReference>
<keyword evidence="1" id="KW-1003">Cell membrane</keyword>
<keyword evidence="1" id="KW-0812">Transmembrane</keyword>
<comment type="pathway">
    <text evidence="1">Cell wall biogenesis; peptidoglycan biosynthesis.</text>
</comment>
<feature type="transmembrane region" description="Helical" evidence="1">
    <location>
        <begin position="83"/>
        <end position="102"/>
    </location>
</feature>
<comment type="subcellular location">
    <subcellularLocation>
        <location evidence="1">Cell membrane</location>
        <topology evidence="1">Multi-pass membrane protein</topology>
    </subcellularLocation>
</comment>
<feature type="transmembrane region" description="Helical" evidence="1">
    <location>
        <begin position="160"/>
        <end position="183"/>
    </location>
</feature>
<sequence>MSIYYLCFFTAVIHLIATLSYGVRIAGARTGKVAFCLSIFNILVLVSRTSNTLLTPTLSKRVEVAVERTPDAAAAILSHDFQLLMLSASVATLVGATLIPSFQRYMTSVVGSFDRFPSLPRMVKFALSKPGIAALGSAAAVPSKANFGFLGTAYRLPWNIFTMNVIGSGLLATGVLSSLYAGVFAPELRMTTSNLSAVVNFAGTIMLFAFVDPYLSYVTDGAAKASEGDAKLRAAVFGMAGSRLLGTVLAQVLMIPGAQLIVWIAKIIPS</sequence>
<comment type="caution">
    <text evidence="1">Lacks conserved residue(s) required for the propagation of feature annotation.</text>
</comment>
<keyword evidence="1" id="KW-0573">Peptidoglycan synthesis</keyword>
<dbReference type="Pfam" id="PF10997">
    <property type="entry name" value="Amj"/>
    <property type="match status" value="1"/>
</dbReference>
<reference evidence="2 3" key="1">
    <citation type="submission" date="2020-04" db="EMBL/GenBank/DDBJ databases">
        <title>Luteolibacter sp. G-1-1-1 isolated from soil.</title>
        <authorList>
            <person name="Dahal R.H."/>
        </authorList>
    </citation>
    <scope>NUCLEOTIDE SEQUENCE [LARGE SCALE GENOMIC DNA]</scope>
    <source>
        <strain evidence="2 3">G-1-1-1</strain>
    </source>
</reference>
<keyword evidence="1" id="KW-0133">Cell shape</keyword>
<gene>
    <name evidence="1" type="primary">amj</name>
    <name evidence="2" type="ORF">HHL09_16595</name>
</gene>
<name>A0A858RLK0_9BACT</name>
<dbReference type="EMBL" id="CP051774">
    <property type="protein sequence ID" value="QJE97338.1"/>
    <property type="molecule type" value="Genomic_DNA"/>
</dbReference>
<accession>A0A858RLK0</accession>
<dbReference type="GO" id="GO:0008360">
    <property type="term" value="P:regulation of cell shape"/>
    <property type="evidence" value="ECO:0007669"/>
    <property type="project" value="UniProtKB-KW"/>
</dbReference>
<evidence type="ECO:0000313" key="3">
    <source>
        <dbReference type="Proteomes" id="UP000501812"/>
    </source>
</evidence>
<feature type="transmembrane region" description="Helical" evidence="1">
    <location>
        <begin position="32"/>
        <end position="51"/>
    </location>
</feature>
<proteinExistence type="inferred from homology"/>
<dbReference type="HAMAP" id="MF_02077">
    <property type="entry name" value="Amj_flippase"/>
    <property type="match status" value="1"/>
</dbReference>
<keyword evidence="1" id="KW-0472">Membrane</keyword>
<feature type="transmembrane region" description="Helical" evidence="1">
    <location>
        <begin position="195"/>
        <end position="211"/>
    </location>
</feature>
<organism evidence="2 3">
    <name type="scientific">Luteolibacter luteus</name>
    <dbReference type="NCBI Taxonomy" id="2728835"/>
    <lineage>
        <taxon>Bacteria</taxon>
        <taxon>Pseudomonadati</taxon>
        <taxon>Verrucomicrobiota</taxon>
        <taxon>Verrucomicrobiia</taxon>
        <taxon>Verrucomicrobiales</taxon>
        <taxon>Verrucomicrobiaceae</taxon>
        <taxon>Luteolibacter</taxon>
    </lineage>
</organism>
<dbReference type="Proteomes" id="UP000501812">
    <property type="component" value="Chromosome"/>
</dbReference>
<keyword evidence="1" id="KW-0813">Transport</keyword>
<evidence type="ECO:0000313" key="2">
    <source>
        <dbReference type="EMBL" id="QJE97338.1"/>
    </source>
</evidence>
<dbReference type="AlphaFoldDB" id="A0A858RLK0"/>
<dbReference type="RefSeq" id="WP_169455738.1">
    <property type="nucleotide sequence ID" value="NZ_CP051774.1"/>
</dbReference>
<protein>
    <recommendedName>
        <fullName evidence="1">Lipid II flippase Amj</fullName>
    </recommendedName>
</protein>
<keyword evidence="1" id="KW-1133">Transmembrane helix</keyword>
<comment type="similarity">
    <text evidence="1">Belongs to the Amj family.</text>
</comment>
<keyword evidence="1" id="KW-0961">Cell wall biogenesis/degradation</keyword>
<comment type="function">
    <text evidence="1">Involved in peptidoglycan biosynthesis. Transports lipid-linked peptidoglycan precursors from the inner to the outer leaflet of the cytoplasmic membrane.</text>
</comment>
<feature type="transmembrane region" description="Helical" evidence="1">
    <location>
        <begin position="244"/>
        <end position="265"/>
    </location>
</feature>
<dbReference type="InterPro" id="IPR021260">
    <property type="entry name" value="Amj"/>
</dbReference>